<sequence length="371" mass="41754">MLTPDSSLKDLHKLPHILKPTVHRHRRHTNNIRFPLVANHTILLQRCRHLIHQPIPQQQAQLCPPLQRIPRRNDLERRLLALRLSPDNLIQQMLRIRCQHQRLAPQILHARLVEHRQRSRQTCQVDCARVTDLETLRARRRLELLVHVEPHAFVRSVPARQSWLEHRLARAHIHLSVTLVHESTGHGTGATVEVLVRAPDSEVDVPVVKLELDVTRAVGQVPADNEAALLSILGDARNVEQLAGVVLDTRQEKQCRIFSMLIDRLEDLLRRQVKVLIRLNLHHRLLGVQTMPFDLALESVPITREGAPLEDDFVPLLSGPVEGGHHEVQVDGQSVHHDDFGRVRGADDGGGLGGAIGCHVLPGREGGVGHG</sequence>
<organism evidence="1 2">
    <name type="scientific">Sordaria macrospora</name>
    <dbReference type="NCBI Taxonomy" id="5147"/>
    <lineage>
        <taxon>Eukaryota</taxon>
        <taxon>Fungi</taxon>
        <taxon>Dikarya</taxon>
        <taxon>Ascomycota</taxon>
        <taxon>Pezizomycotina</taxon>
        <taxon>Sordariomycetes</taxon>
        <taxon>Sordariomycetidae</taxon>
        <taxon>Sordariales</taxon>
        <taxon>Sordariaceae</taxon>
        <taxon>Sordaria</taxon>
    </lineage>
</organism>
<protein>
    <submittedName>
        <fullName evidence="1">Uncharacterized protein</fullName>
    </submittedName>
</protein>
<accession>A0A8S8ZNM0</accession>
<dbReference type="Proteomes" id="UP000433876">
    <property type="component" value="Unassembled WGS sequence"/>
</dbReference>
<dbReference type="AlphaFoldDB" id="A0A8S8ZNM0"/>
<evidence type="ECO:0000313" key="2">
    <source>
        <dbReference type="Proteomes" id="UP000433876"/>
    </source>
</evidence>
<name>A0A8S8ZNM0_SORMA</name>
<evidence type="ECO:0000313" key="1">
    <source>
        <dbReference type="EMBL" id="KAA8631089.1"/>
    </source>
</evidence>
<proteinExistence type="predicted"/>
<comment type="caution">
    <text evidence="1">The sequence shown here is derived from an EMBL/GenBank/DDBJ whole genome shotgun (WGS) entry which is preliminary data.</text>
</comment>
<reference evidence="1 2" key="1">
    <citation type="submission" date="2017-07" db="EMBL/GenBank/DDBJ databases">
        <title>Genome sequence of the Sordaria macrospora wild type strain R19027.</title>
        <authorList>
            <person name="Nowrousian M."/>
            <person name="Teichert I."/>
            <person name="Kueck U."/>
        </authorList>
    </citation>
    <scope>NUCLEOTIDE SEQUENCE [LARGE SCALE GENOMIC DNA]</scope>
    <source>
        <strain evidence="1 2">R19027</strain>
        <tissue evidence="1">Mycelium</tissue>
    </source>
</reference>
<dbReference type="EMBL" id="NMPR01000086">
    <property type="protein sequence ID" value="KAA8631089.1"/>
    <property type="molecule type" value="Genomic_DNA"/>
</dbReference>
<gene>
    <name evidence="1" type="ORF">SMACR_08947</name>
</gene>